<dbReference type="InterPro" id="IPR019870">
    <property type="entry name" value="Se_metab_YedF"/>
</dbReference>
<dbReference type="AlphaFoldDB" id="A0A174BXU6"/>
<dbReference type="Pfam" id="PF01206">
    <property type="entry name" value="TusA"/>
    <property type="match status" value="1"/>
</dbReference>
<protein>
    <submittedName>
        <fullName evidence="3">Uncharacterized conserved protein</fullName>
    </submittedName>
</protein>
<dbReference type="InterPro" id="IPR027396">
    <property type="entry name" value="DsrEFH-like"/>
</dbReference>
<proteinExistence type="inferred from homology"/>
<reference evidence="3 4" key="1">
    <citation type="submission" date="2015-09" db="EMBL/GenBank/DDBJ databases">
        <authorList>
            <consortium name="Pathogen Informatics"/>
        </authorList>
    </citation>
    <scope>NUCLEOTIDE SEQUENCE [LARGE SCALE GENOMIC DNA]</scope>
    <source>
        <strain evidence="3 4">2789STDY5608837</strain>
    </source>
</reference>
<dbReference type="InterPro" id="IPR001455">
    <property type="entry name" value="TusA-like"/>
</dbReference>
<dbReference type="NCBIfam" id="TIGR03527">
    <property type="entry name" value="selenium_YedF"/>
    <property type="match status" value="1"/>
</dbReference>
<name>A0A174BXU6_9FIRM</name>
<dbReference type="Gene3D" id="3.30.110.40">
    <property type="entry name" value="TusA-like domain"/>
    <property type="match status" value="1"/>
</dbReference>
<dbReference type="Gene3D" id="3.40.1260.10">
    <property type="entry name" value="DsrEFH-like"/>
    <property type="match status" value="1"/>
</dbReference>
<dbReference type="Proteomes" id="UP000095409">
    <property type="component" value="Unassembled WGS sequence"/>
</dbReference>
<dbReference type="InterPro" id="IPR036868">
    <property type="entry name" value="TusA-like_sf"/>
</dbReference>
<dbReference type="SUPFAM" id="SSF75169">
    <property type="entry name" value="DsrEFH-like"/>
    <property type="match status" value="1"/>
</dbReference>
<organism evidence="3 4">
    <name type="scientific">Blautia obeum</name>
    <dbReference type="NCBI Taxonomy" id="40520"/>
    <lineage>
        <taxon>Bacteria</taxon>
        <taxon>Bacillati</taxon>
        <taxon>Bacillota</taxon>
        <taxon>Clostridia</taxon>
        <taxon>Lachnospirales</taxon>
        <taxon>Lachnospiraceae</taxon>
        <taxon>Blautia</taxon>
    </lineage>
</organism>
<gene>
    <name evidence="3" type="ORF">ERS852394_01396</name>
</gene>
<accession>A0A174BXU6</accession>
<evidence type="ECO:0000313" key="3">
    <source>
        <dbReference type="EMBL" id="CUO05922.1"/>
    </source>
</evidence>
<evidence type="ECO:0000313" key="4">
    <source>
        <dbReference type="Proteomes" id="UP000095409"/>
    </source>
</evidence>
<dbReference type="SUPFAM" id="SSF64307">
    <property type="entry name" value="SirA-like"/>
    <property type="match status" value="1"/>
</dbReference>
<dbReference type="EMBL" id="CYZD01000005">
    <property type="protein sequence ID" value="CUO05922.1"/>
    <property type="molecule type" value="Genomic_DNA"/>
</dbReference>
<feature type="domain" description="UPF0033" evidence="2">
    <location>
        <begin position="42"/>
        <end position="108"/>
    </location>
</feature>
<dbReference type="PANTHER" id="PTHR33279:SF6">
    <property type="entry name" value="SULFUR CARRIER PROTEIN YEDF-RELATED"/>
    <property type="match status" value="1"/>
</dbReference>
<dbReference type="PANTHER" id="PTHR33279">
    <property type="entry name" value="SULFUR CARRIER PROTEIN YEDF-RELATED"/>
    <property type="match status" value="1"/>
</dbReference>
<comment type="similarity">
    <text evidence="1">Belongs to the sulfur carrier protein TusA family.</text>
</comment>
<evidence type="ECO:0000256" key="1">
    <source>
        <dbReference type="ARBA" id="ARBA00008984"/>
    </source>
</evidence>
<evidence type="ECO:0000259" key="2">
    <source>
        <dbReference type="Pfam" id="PF01206"/>
    </source>
</evidence>
<sequence length="241" mass="26483">MSFILDNFGRTLQKRKESATMILISENYKTGGSKMSGQRYMVNAMGEQCPIPVVKTKKVLDSIQGDAEIEVLVDNETAVQNLTRMGKNTGAEVFSEKKSDKEFHVFIRVKDRQPVTDTKAEEVSCIPDVKGDFVVAVDTATMGRGNDELGKVLMKGFLFAVTQLDELPKTMLFYNGGATLTTEGSDSLEDLKSLEAQGVTIKTCGTCLNYYGLTEKLCVGEVTNMYDIVETMAKASKVIKP</sequence>